<geneLocation type="plasmid" evidence="3 5">
    <name>pHBOR01</name>
</geneLocation>
<dbReference type="Gene3D" id="3.30.300.30">
    <property type="match status" value="1"/>
</dbReference>
<evidence type="ECO:0000259" key="1">
    <source>
        <dbReference type="Pfam" id="PF00501"/>
    </source>
</evidence>
<name>E4NU33_HALBP</name>
<evidence type="ECO:0000313" key="3">
    <source>
        <dbReference type="EMBL" id="ADQ68553.1"/>
    </source>
</evidence>
<dbReference type="PROSITE" id="PS00455">
    <property type="entry name" value="AMP_BINDING"/>
    <property type="match status" value="1"/>
</dbReference>
<dbReference type="Pfam" id="PF00501">
    <property type="entry name" value="AMP-binding"/>
    <property type="match status" value="1"/>
</dbReference>
<dbReference type="PANTHER" id="PTHR43767:SF11">
    <property type="entry name" value="MEDIUM-CHAIN-FATTY-ACID--COA LIGASE"/>
    <property type="match status" value="1"/>
</dbReference>
<dbReference type="HOGENOM" id="CLU_000022_59_5_2"/>
<dbReference type="PANTHER" id="PTHR43767">
    <property type="entry name" value="LONG-CHAIN-FATTY-ACID--COA LIGASE"/>
    <property type="match status" value="1"/>
</dbReference>
<dbReference type="PATRIC" id="fig|469382.19.peg.2738"/>
<keyword evidence="3" id="KW-0614">Plasmid</keyword>
<dbReference type="Pfam" id="PF13193">
    <property type="entry name" value="AMP-binding_C"/>
    <property type="match status" value="1"/>
</dbReference>
<sequence>MFTLPHTLDRAKTLFPDAGISDGNRHQTYHETAENAAQLATELRNRGVSEGSVVSVAAWNTPRFFELLYAITGIGAVIYPVNVNLPPEQIAYTIERSDADMLLYDSDFDGLAESFEGDAISIPALEYAEEATELSAAQDDPAVILFTSGTTGMPKAVRYTHAQIVHSSLGMAHQMAEYQTPAALSGEDTVFPGIPMYHLLAWGTTIFAPYLGADLMLAGRFDPQRLGAAAESGEATWSCLVPTMAVQVLETGHDLSGLTLLTGGSVVKRGLTERLRDAGVSFATIYGGTDMLAVGITLWTKHARREGYEYVRRSTHPIPAVEVKIDERAGQDGMGELLVRSPWLPDGYYDAPEGKDDAYVDGWFRTGDLGRRLPDGGITILDRLTDAIKSGGEWIPSGVLESVISETDGVENVAVLAKSDAEWGERPVAVISGDVTAETLQADLRSKSRDGRIESWWIPDDVRFVEEMPLTSTGKIQKTSLRDQIRLE</sequence>
<dbReference type="InterPro" id="IPR025110">
    <property type="entry name" value="AMP-bd_C"/>
</dbReference>
<dbReference type="EMBL" id="CP001691">
    <property type="protein sequence ID" value="ADQ68553.1"/>
    <property type="molecule type" value="Genomic_DNA"/>
</dbReference>
<reference evidence="3" key="2">
    <citation type="submission" date="2009-08" db="EMBL/GenBank/DDBJ databases">
        <title>The complete plasmid1 of Halogeometricum borinquense DSM 11551.</title>
        <authorList>
            <consortium name="US DOE Joint Genome Institute (JGI-PGF)"/>
            <person name="Lucas S."/>
            <person name="Copeland A."/>
            <person name="Lapidus A."/>
            <person name="Glavina del Rio T."/>
            <person name="Dalin E."/>
            <person name="Tice H."/>
            <person name="Bruce D."/>
            <person name="Goodwin L."/>
            <person name="Pitluck S."/>
            <person name="Kyrpides N."/>
            <person name="Mavromatis K."/>
            <person name="Mikhailova N."/>
            <person name="Anderson I."/>
            <person name="Brettin T."/>
            <person name="Detter J.C."/>
            <person name="Han C."/>
            <person name="Larimer F."/>
            <person name="Land M."/>
            <person name="Hauser L."/>
            <person name="Markowitz V."/>
            <person name="Cheng J.-F."/>
            <person name="Hugenholtz P."/>
            <person name="Woyke T."/>
            <person name="Wu D."/>
            <person name="Tindal B."/>
            <person name="Klenk H.-P."/>
            <person name="Eisen J.A."/>
        </authorList>
    </citation>
    <scope>NUCLEOTIDE SEQUENCE</scope>
    <source>
        <strain evidence="3">PR 3</strain>
        <plasmid evidence="3">pHBOR01</plasmid>
    </source>
</reference>
<dbReference type="AlphaFoldDB" id="E4NU33"/>
<feature type="domain" description="AMP-dependent synthetase/ligase" evidence="1">
    <location>
        <begin position="19"/>
        <end position="349"/>
    </location>
</feature>
<dbReference type="GeneID" id="9988965"/>
<dbReference type="InterPro" id="IPR020845">
    <property type="entry name" value="AMP-binding_CS"/>
</dbReference>
<proteinExistence type="predicted"/>
<dbReference type="InterPro" id="IPR000873">
    <property type="entry name" value="AMP-dep_synth/lig_dom"/>
</dbReference>
<keyword evidence="5" id="KW-1185">Reference proteome</keyword>
<evidence type="ECO:0000313" key="6">
    <source>
        <dbReference type="Proteomes" id="UP000011585"/>
    </source>
</evidence>
<organism evidence="3 5">
    <name type="scientific">Halogeometricum borinquense (strain ATCC 700274 / DSM 11551 / JCM 10706 / KCTC 4070 / PR3)</name>
    <dbReference type="NCBI Taxonomy" id="469382"/>
    <lineage>
        <taxon>Archaea</taxon>
        <taxon>Methanobacteriati</taxon>
        <taxon>Methanobacteriota</taxon>
        <taxon>Stenosarchaea group</taxon>
        <taxon>Halobacteria</taxon>
        <taxon>Halobacteriales</taxon>
        <taxon>Haloferacaceae</taxon>
        <taxon>Halogeometricum</taxon>
    </lineage>
</organism>
<dbReference type="GO" id="GO:0016877">
    <property type="term" value="F:ligase activity, forming carbon-sulfur bonds"/>
    <property type="evidence" value="ECO:0007669"/>
    <property type="project" value="UniProtKB-ARBA"/>
</dbReference>
<gene>
    <name evidence="3" type="ordered locus">Hbor_30160</name>
    <name evidence="4" type="ORF">C499_13865</name>
</gene>
<evidence type="ECO:0000313" key="5">
    <source>
        <dbReference type="Proteomes" id="UP000006663"/>
    </source>
</evidence>
<dbReference type="KEGG" id="hbo:Hbor_30160"/>
<dbReference type="Proteomes" id="UP000006663">
    <property type="component" value="Plasmid pHBOR01"/>
</dbReference>
<accession>E4NU33</accession>
<protein>
    <submittedName>
        <fullName evidence="3">Acyl-CoA synthetase (AMP-forming)/AMP-acid ligase II</fullName>
    </submittedName>
</protein>
<feature type="domain" description="AMP-binding enzyme C-terminal" evidence="2">
    <location>
        <begin position="400"/>
        <end position="475"/>
    </location>
</feature>
<dbReference type="Proteomes" id="UP000011585">
    <property type="component" value="Unassembled WGS sequence"/>
</dbReference>
<reference evidence="5" key="1">
    <citation type="journal article" date="2009" name="Stand. Genomic Sci.">
        <title>Complete genome sequence of Halogeometricum borinquense type strain (PR3).</title>
        <authorList>
            <person name="Malfatti S."/>
            <person name="Tindall B.J."/>
            <person name="Schneider S."/>
            <person name="Fahnrich R."/>
            <person name="Lapidus A."/>
            <person name="Labuttii K."/>
            <person name="Copeland A."/>
            <person name="Glavina Del Rio T."/>
            <person name="Nolan M."/>
            <person name="Chen F."/>
            <person name="Lucas S."/>
            <person name="Tice H."/>
            <person name="Cheng J.F."/>
            <person name="Bruce D."/>
            <person name="Goodwin L."/>
            <person name="Pitluck S."/>
            <person name="Anderson I."/>
            <person name="Pati A."/>
            <person name="Ivanova N."/>
            <person name="Mavromatis K."/>
            <person name="Chen A."/>
            <person name="Palaniappan K."/>
            <person name="D'haeseleer P."/>
            <person name="Goker M."/>
            <person name="Bristow J."/>
            <person name="Eisen J.A."/>
            <person name="Markowitz V."/>
            <person name="Hugenholtz P."/>
            <person name="Kyrpides N.C."/>
            <person name="Klenk H.P."/>
            <person name="Chain P."/>
        </authorList>
    </citation>
    <scope>NUCLEOTIDE SEQUENCE [LARGE SCALE GENOMIC DNA]</scope>
    <source>
        <strain evidence="5">ATCC 700274 / DSM 11551 / JCM 10706 / KCTC 4070 / PR3</strain>
        <plasmid evidence="5">pHBOR01</plasmid>
    </source>
</reference>
<keyword evidence="3" id="KW-0436">Ligase</keyword>
<dbReference type="OrthoDB" id="193284at2157"/>
<dbReference type="RefSeq" id="WP_006056078.1">
    <property type="nucleotide sequence ID" value="NC_014735.1"/>
</dbReference>
<dbReference type="EMBL" id="AOHT01000044">
    <property type="protein sequence ID" value="ELY25576.1"/>
    <property type="molecule type" value="Genomic_DNA"/>
</dbReference>
<dbReference type="SUPFAM" id="SSF56801">
    <property type="entry name" value="Acetyl-CoA synthetase-like"/>
    <property type="match status" value="1"/>
</dbReference>
<evidence type="ECO:0000313" key="4">
    <source>
        <dbReference type="EMBL" id="ELY25576.1"/>
    </source>
</evidence>
<dbReference type="InterPro" id="IPR042099">
    <property type="entry name" value="ANL_N_sf"/>
</dbReference>
<dbReference type="Gene3D" id="3.40.50.12780">
    <property type="entry name" value="N-terminal domain of ligase-like"/>
    <property type="match status" value="1"/>
</dbReference>
<evidence type="ECO:0000259" key="2">
    <source>
        <dbReference type="Pfam" id="PF13193"/>
    </source>
</evidence>
<dbReference type="InterPro" id="IPR045851">
    <property type="entry name" value="AMP-bd_C_sf"/>
</dbReference>
<dbReference type="InterPro" id="IPR050237">
    <property type="entry name" value="ATP-dep_AMP-bd_enzyme"/>
</dbReference>
<reference evidence="4 6" key="3">
    <citation type="journal article" date="2014" name="PLoS Genet.">
        <title>Phylogenetically driven sequencing of extremely halophilic archaea reveals strategies for static and dynamic osmo-response.</title>
        <authorList>
            <person name="Becker E.A."/>
            <person name="Seitzer P.M."/>
            <person name="Tritt A."/>
            <person name="Larsen D."/>
            <person name="Krusor M."/>
            <person name="Yao A.I."/>
            <person name="Wu D."/>
            <person name="Madern D."/>
            <person name="Eisen J.A."/>
            <person name="Darling A.E."/>
            <person name="Facciotti M.T."/>
        </authorList>
    </citation>
    <scope>NUCLEOTIDE SEQUENCE [LARGE SCALE GENOMIC DNA]</scope>
    <source>
        <strain evidence="4 6">DSM 11551</strain>
    </source>
</reference>